<dbReference type="EMBL" id="JAHLQK010000001">
    <property type="protein sequence ID" value="MBU5675093.1"/>
    <property type="molecule type" value="Genomic_DNA"/>
</dbReference>
<dbReference type="InterPro" id="IPR033932">
    <property type="entry name" value="YtcJ-like"/>
</dbReference>
<organism evidence="2 3">
    <name type="scientific">Alkaliphilus flagellatus</name>
    <dbReference type="NCBI Taxonomy" id="2841507"/>
    <lineage>
        <taxon>Bacteria</taxon>
        <taxon>Bacillati</taxon>
        <taxon>Bacillota</taxon>
        <taxon>Clostridia</taxon>
        <taxon>Peptostreptococcales</taxon>
        <taxon>Natronincolaceae</taxon>
        <taxon>Alkaliphilus</taxon>
    </lineage>
</organism>
<evidence type="ECO:0000313" key="3">
    <source>
        <dbReference type="Proteomes" id="UP000779508"/>
    </source>
</evidence>
<dbReference type="PANTHER" id="PTHR22642">
    <property type="entry name" value="IMIDAZOLONEPROPIONASE"/>
    <property type="match status" value="1"/>
</dbReference>
<dbReference type="Proteomes" id="UP000779508">
    <property type="component" value="Unassembled WGS sequence"/>
</dbReference>
<proteinExistence type="predicted"/>
<dbReference type="Pfam" id="PF07969">
    <property type="entry name" value="Amidohydro_3"/>
    <property type="match status" value="1"/>
</dbReference>
<accession>A0ABS6FYE7</accession>
<dbReference type="RefSeq" id="WP_216414597.1">
    <property type="nucleotide sequence ID" value="NZ_JAHLQK010000001.1"/>
</dbReference>
<name>A0ABS6FYE7_9FIRM</name>
<evidence type="ECO:0000259" key="1">
    <source>
        <dbReference type="Pfam" id="PF07969"/>
    </source>
</evidence>
<reference evidence="2 3" key="1">
    <citation type="submission" date="2021-06" db="EMBL/GenBank/DDBJ databases">
        <authorList>
            <person name="Sun Q."/>
            <person name="Li D."/>
        </authorList>
    </citation>
    <scope>NUCLEOTIDE SEQUENCE [LARGE SCALE GENOMIC DNA]</scope>
    <source>
        <strain evidence="2 3">MSJ-5</strain>
    </source>
</reference>
<evidence type="ECO:0000313" key="2">
    <source>
        <dbReference type="EMBL" id="MBU5675093.1"/>
    </source>
</evidence>
<protein>
    <submittedName>
        <fullName evidence="2">Amidohydrolase</fullName>
    </submittedName>
</protein>
<feature type="domain" description="Amidohydrolase 3" evidence="1">
    <location>
        <begin position="45"/>
        <end position="530"/>
    </location>
</feature>
<sequence>MKTILKNGNIYVEKNNFQEAILIEDGVIRQVGTNEDMLKNDADNIIDLQGKTVLPGFNDSHLHISWVGDAMNSCNLTSAKSIDEVIQLGKIFIEKNKDLAVLSGRGWNQDYFTSGEKRLINRFDLDKISTEIPIVFDRVCGHVSVGNTKALEILGVDENTVIDGGVLELGSDGKLNGIFNENAVSLIHSLIPEKSDNNIEKEFLKAANYALSVGITSIQSCDIMSSDFKSMFNIIHNICDNKKLKLRYSHQFNFQDINDFKAYLETEYKTGQYDEKFLSKGALKLFKDGSLGARTALMLKDYEDAPGTKGVAALSDEQLQDLCDLATKNGIRVITHAIGDGAIESVINAYEKTMKNGKNPLRHGIVHCQITSTEQLNRIAKLNIPVMYQPIFLDYDIKIVEERVGKELSSTSYAFNTLYKLGAPISLGTDAPVEDCNPFPNIYCAVTRLGIDGKPVGGFYPNEKMGLEDAIDAYTIGSAFNEFKEDFKGRLKPGYVADLIVLDMDIFTIDELKIKDIKVEKTMIDGEFVYQK</sequence>
<dbReference type="PANTHER" id="PTHR22642:SF2">
    <property type="entry name" value="PROTEIN LONG AFTER FAR-RED 3"/>
    <property type="match status" value="1"/>
</dbReference>
<dbReference type="CDD" id="cd01300">
    <property type="entry name" value="YtcJ_like"/>
    <property type="match status" value="1"/>
</dbReference>
<gene>
    <name evidence="2" type="ORF">KQI88_01515</name>
</gene>
<comment type="caution">
    <text evidence="2">The sequence shown here is derived from an EMBL/GenBank/DDBJ whole genome shotgun (WGS) entry which is preliminary data.</text>
</comment>
<dbReference type="InterPro" id="IPR013108">
    <property type="entry name" value="Amidohydro_3"/>
</dbReference>
<keyword evidence="3" id="KW-1185">Reference proteome</keyword>